<dbReference type="GO" id="GO:0005524">
    <property type="term" value="F:ATP binding"/>
    <property type="evidence" value="ECO:0007669"/>
    <property type="project" value="InterPro"/>
</dbReference>
<dbReference type="EMBL" id="JABBWE010000069">
    <property type="protein sequence ID" value="KAG1788302.1"/>
    <property type="molecule type" value="Genomic_DNA"/>
</dbReference>
<dbReference type="GeneID" id="64590326"/>
<feature type="domain" description="ABC transporter" evidence="2">
    <location>
        <begin position="7"/>
        <end position="273"/>
    </location>
</feature>
<keyword evidence="4" id="KW-1185">Reference proteome</keyword>
<name>A0A9P7DDE2_9AGAM</name>
<reference evidence="3" key="1">
    <citation type="journal article" date="2020" name="New Phytol.">
        <title>Comparative genomics reveals dynamic genome evolution in host specialist ectomycorrhizal fungi.</title>
        <authorList>
            <person name="Lofgren L.A."/>
            <person name="Nguyen N.H."/>
            <person name="Vilgalys R."/>
            <person name="Ruytinx J."/>
            <person name="Liao H.L."/>
            <person name="Branco S."/>
            <person name="Kuo A."/>
            <person name="LaButti K."/>
            <person name="Lipzen A."/>
            <person name="Andreopoulos W."/>
            <person name="Pangilinan J."/>
            <person name="Riley R."/>
            <person name="Hundley H."/>
            <person name="Na H."/>
            <person name="Barry K."/>
            <person name="Grigoriev I.V."/>
            <person name="Stajich J.E."/>
            <person name="Kennedy P.G."/>
        </authorList>
    </citation>
    <scope>NUCLEOTIDE SEQUENCE</scope>
    <source>
        <strain evidence="3">S12</strain>
    </source>
</reference>
<evidence type="ECO:0000313" key="3">
    <source>
        <dbReference type="EMBL" id="KAG1788302.1"/>
    </source>
</evidence>
<evidence type="ECO:0000256" key="1">
    <source>
        <dbReference type="SAM" id="MobiDB-lite"/>
    </source>
</evidence>
<organism evidence="3 4">
    <name type="scientific">Suillus plorans</name>
    <dbReference type="NCBI Taxonomy" id="116603"/>
    <lineage>
        <taxon>Eukaryota</taxon>
        <taxon>Fungi</taxon>
        <taxon>Dikarya</taxon>
        <taxon>Basidiomycota</taxon>
        <taxon>Agaricomycotina</taxon>
        <taxon>Agaricomycetes</taxon>
        <taxon>Agaricomycetidae</taxon>
        <taxon>Boletales</taxon>
        <taxon>Suillineae</taxon>
        <taxon>Suillaceae</taxon>
        <taxon>Suillus</taxon>
    </lineage>
</organism>
<feature type="non-terminal residue" evidence="3">
    <location>
        <position position="300"/>
    </location>
</feature>
<sequence length="300" mass="33151">TKSIVQISRSNIYRFGDPNFAAPVFRDVEWTIDEGESWAVIVGTGSKQKTALLQTLLGHLRITPPPLPGGLLSDPPRDPHNSVAFVSFAHRPRAAGGAFYDYTFRYGAVREEDRITLRESTFGEYDFLNVQPKGGKVKTPVEIAQNEVKKGIFEDLTSRLGLSSLLDLPLIALSNGQTRRACIVKAILSEPELLVLDEPLTGLDVNTRPILLNVLRSLHESRSPRIIMGLRIQDPVPDWISHIALVTGETILTGVKDEIMSKHAEHHAKEAEHRTASTTPSYLQSGLDHGKPVVDMKNVN</sequence>
<proteinExistence type="predicted"/>
<dbReference type="SUPFAM" id="SSF52540">
    <property type="entry name" value="P-loop containing nucleoside triphosphate hydrolases"/>
    <property type="match status" value="1"/>
</dbReference>
<dbReference type="InterPro" id="IPR050334">
    <property type="entry name" value="Molybdenum_import_ModC"/>
</dbReference>
<dbReference type="OrthoDB" id="10255969at2759"/>
<feature type="compositionally biased region" description="Basic and acidic residues" evidence="1">
    <location>
        <begin position="265"/>
        <end position="275"/>
    </location>
</feature>
<dbReference type="AlphaFoldDB" id="A0A9P7DDE2"/>
<comment type="caution">
    <text evidence="3">The sequence shown here is derived from an EMBL/GenBank/DDBJ whole genome shotgun (WGS) entry which is preliminary data.</text>
</comment>
<accession>A0A9P7DDE2</accession>
<dbReference type="Gene3D" id="3.40.50.300">
    <property type="entry name" value="P-loop containing nucleotide triphosphate hydrolases"/>
    <property type="match status" value="1"/>
</dbReference>
<feature type="non-terminal residue" evidence="3">
    <location>
        <position position="1"/>
    </location>
</feature>
<gene>
    <name evidence="3" type="ORF">HD556DRAFT_1210694</name>
</gene>
<dbReference type="Pfam" id="PF00005">
    <property type="entry name" value="ABC_tran"/>
    <property type="match status" value="1"/>
</dbReference>
<dbReference type="PANTHER" id="PTHR43514:SF4">
    <property type="entry name" value="ABC TRANSPORTER I FAMILY MEMBER 10"/>
    <property type="match status" value="1"/>
</dbReference>
<dbReference type="PANTHER" id="PTHR43514">
    <property type="entry name" value="ABC TRANSPORTER I FAMILY MEMBER 10"/>
    <property type="match status" value="1"/>
</dbReference>
<evidence type="ECO:0000313" key="4">
    <source>
        <dbReference type="Proteomes" id="UP000719766"/>
    </source>
</evidence>
<dbReference type="GO" id="GO:0016887">
    <property type="term" value="F:ATP hydrolysis activity"/>
    <property type="evidence" value="ECO:0007669"/>
    <property type="project" value="InterPro"/>
</dbReference>
<feature type="region of interest" description="Disordered" evidence="1">
    <location>
        <begin position="265"/>
        <end position="300"/>
    </location>
</feature>
<dbReference type="RefSeq" id="XP_041155555.1">
    <property type="nucleotide sequence ID" value="XM_041296562.1"/>
</dbReference>
<dbReference type="PROSITE" id="PS50893">
    <property type="entry name" value="ABC_TRANSPORTER_2"/>
    <property type="match status" value="1"/>
</dbReference>
<protein>
    <submittedName>
        <fullName evidence="3">P-loop containing nucleoside triphosphate hydrolase protein</fullName>
    </submittedName>
</protein>
<dbReference type="GO" id="GO:0005739">
    <property type="term" value="C:mitochondrion"/>
    <property type="evidence" value="ECO:0007669"/>
    <property type="project" value="TreeGrafter"/>
</dbReference>
<keyword evidence="3" id="KW-0378">Hydrolase</keyword>
<dbReference type="Proteomes" id="UP000719766">
    <property type="component" value="Unassembled WGS sequence"/>
</dbReference>
<dbReference type="InterPro" id="IPR003439">
    <property type="entry name" value="ABC_transporter-like_ATP-bd"/>
</dbReference>
<dbReference type="InterPro" id="IPR027417">
    <property type="entry name" value="P-loop_NTPase"/>
</dbReference>
<evidence type="ECO:0000259" key="2">
    <source>
        <dbReference type="PROSITE" id="PS50893"/>
    </source>
</evidence>